<gene>
    <name evidence="1" type="ORF">Atai01_06800</name>
</gene>
<protein>
    <submittedName>
        <fullName evidence="1">Uncharacterized protein</fullName>
    </submittedName>
</protein>
<accession>A0A9W6QU39</accession>
<dbReference type="Proteomes" id="UP001165136">
    <property type="component" value="Unassembled WGS sequence"/>
</dbReference>
<keyword evidence="2" id="KW-1185">Reference proteome</keyword>
<comment type="caution">
    <text evidence="1">The sequence shown here is derived from an EMBL/GenBank/DDBJ whole genome shotgun (WGS) entry which is preliminary data.</text>
</comment>
<dbReference type="EMBL" id="BSTI01000001">
    <property type="protein sequence ID" value="GLY64061.1"/>
    <property type="molecule type" value="Genomic_DNA"/>
</dbReference>
<evidence type="ECO:0000313" key="1">
    <source>
        <dbReference type="EMBL" id="GLY64061.1"/>
    </source>
</evidence>
<reference evidence="1" key="1">
    <citation type="submission" date="2023-03" db="EMBL/GenBank/DDBJ databases">
        <title>Amycolatopsis taiwanensis NBRC 103393.</title>
        <authorList>
            <person name="Ichikawa N."/>
            <person name="Sato H."/>
            <person name="Tonouchi N."/>
        </authorList>
    </citation>
    <scope>NUCLEOTIDE SEQUENCE</scope>
    <source>
        <strain evidence="1">NBRC 103393</strain>
    </source>
</reference>
<evidence type="ECO:0000313" key="2">
    <source>
        <dbReference type="Proteomes" id="UP001165136"/>
    </source>
</evidence>
<name>A0A9W6QU39_9PSEU</name>
<dbReference type="AlphaFoldDB" id="A0A9W6QU39"/>
<organism evidence="1 2">
    <name type="scientific">Amycolatopsis taiwanensis</name>
    <dbReference type="NCBI Taxonomy" id="342230"/>
    <lineage>
        <taxon>Bacteria</taxon>
        <taxon>Bacillati</taxon>
        <taxon>Actinomycetota</taxon>
        <taxon>Actinomycetes</taxon>
        <taxon>Pseudonocardiales</taxon>
        <taxon>Pseudonocardiaceae</taxon>
        <taxon>Amycolatopsis</taxon>
    </lineage>
</organism>
<proteinExistence type="predicted"/>
<sequence length="45" mass="4992">MQLADVVAYKKRVRHERETAIDAVVFESAYDGTADVPRTLPAGDE</sequence>